<name>A0A0U2X999_9ENTE</name>
<dbReference type="STRING" id="118060.ATZ35_05860"/>
<dbReference type="RefSeq" id="WP_208929914.1">
    <property type="nucleotide sequence ID" value="NZ_CP013655.1"/>
</dbReference>
<dbReference type="KEGG" id="erx:ATZ35_05860"/>
<evidence type="ECO:0000313" key="3">
    <source>
        <dbReference type="EMBL" id="ALS36696.1"/>
    </source>
</evidence>
<accession>A0A0U2X999</accession>
<dbReference type="InterPro" id="IPR006829">
    <property type="entry name" value="LXG_dom"/>
</dbReference>
<organism evidence="3 4">
    <name type="scientific">Enterococcus rotai</name>
    <dbReference type="NCBI Taxonomy" id="118060"/>
    <lineage>
        <taxon>Bacteria</taxon>
        <taxon>Bacillati</taxon>
        <taxon>Bacillota</taxon>
        <taxon>Bacilli</taxon>
        <taxon>Lactobacillales</taxon>
        <taxon>Enterococcaceae</taxon>
        <taxon>Enterococcus</taxon>
    </lineage>
</organism>
<sequence>MKIMYEELSDVKSSISSERLNAVSSFNSVTSSIDGLAGNRNLLGGGWVSTVSHLQAYQEIDKALFNVYYEMDNSLNSYLTDFVGEVGKTDEVLDTDDLGGLLRDLQTAQNEYTNLMSDLAKSMKNVPVLGDFFKQQSIDPIKEDIEILQKYQAFESSHASQYSELSSLISDVNTGLAQLGNPANFLNPRDGYKIINFNNQKWYKNLKGYNDRQPKSRVETVTELDDAGNVVHVVYRNGVRDEKLTAQLTEAMKGSLLDRSIDAVAKFLDIVGNVVWTSLGIATTITGIIGTIGGLAIVSTTNGVGILVGGEVILDGVAVTAEGIAITIDGINGLTTSNFTSSDGGGSYNKKFPKGNKEFKKNFGTDENTFHRDIKPEIQKDLKTDPKLSKWLSKYGKNPDIGVDSLGNIVLRATKGAKPFAEIVTNLKLEWYLLP</sequence>
<dbReference type="Proteomes" id="UP000067523">
    <property type="component" value="Chromosome"/>
</dbReference>
<dbReference type="AlphaFoldDB" id="A0A0U2X999"/>
<evidence type="ECO:0000313" key="4">
    <source>
        <dbReference type="Proteomes" id="UP000067523"/>
    </source>
</evidence>
<keyword evidence="4" id="KW-1185">Reference proteome</keyword>
<dbReference type="EMBL" id="CP013655">
    <property type="protein sequence ID" value="ALS36696.1"/>
    <property type="molecule type" value="Genomic_DNA"/>
</dbReference>
<evidence type="ECO:0000256" key="1">
    <source>
        <dbReference type="ARBA" id="ARBA00034117"/>
    </source>
</evidence>
<dbReference type="Pfam" id="PF04740">
    <property type="entry name" value="LXG"/>
    <property type="match status" value="1"/>
</dbReference>
<reference evidence="4" key="1">
    <citation type="submission" date="2015-12" db="EMBL/GenBank/DDBJ databases">
        <authorList>
            <person name="Lauer A."/>
            <person name="Humrighouse B."/>
            <person name="Loparev V."/>
            <person name="Shewmaker P.L."/>
            <person name="Whitney A.M."/>
            <person name="McLaughlin R.W."/>
        </authorList>
    </citation>
    <scope>NUCLEOTIDE SEQUENCE [LARGE SCALE GENOMIC DNA]</scope>
    <source>
        <strain evidence="4">LMG 26678</strain>
    </source>
</reference>
<comment type="similarity">
    <text evidence="1">In the N-terminal section; belongs to the LXG family.</text>
</comment>
<evidence type="ECO:0000259" key="2">
    <source>
        <dbReference type="Pfam" id="PF04740"/>
    </source>
</evidence>
<proteinExistence type="inferred from homology"/>
<feature type="domain" description="LXG" evidence="2">
    <location>
        <begin position="14"/>
        <end position="181"/>
    </location>
</feature>
<gene>
    <name evidence="3" type="ORF">ATZ35_05860</name>
</gene>
<protein>
    <recommendedName>
        <fullName evidence="2">LXG domain-containing protein</fullName>
    </recommendedName>
</protein>